<evidence type="ECO:0000313" key="2">
    <source>
        <dbReference type="Proteomes" id="UP000037020"/>
    </source>
</evidence>
<dbReference type="Proteomes" id="UP000037020">
    <property type="component" value="Unassembled WGS sequence"/>
</dbReference>
<dbReference type="EMBL" id="LGUT01000983">
    <property type="protein sequence ID" value="KOG89887.1"/>
    <property type="molecule type" value="Genomic_DNA"/>
</dbReference>
<organism evidence="1 2">
    <name type="scientific">Streptomyces varsoviensis</name>
    <dbReference type="NCBI Taxonomy" id="67373"/>
    <lineage>
        <taxon>Bacteria</taxon>
        <taxon>Bacillati</taxon>
        <taxon>Actinomycetota</taxon>
        <taxon>Actinomycetes</taxon>
        <taxon>Kitasatosporales</taxon>
        <taxon>Streptomycetaceae</taxon>
        <taxon>Streptomyces</taxon>
    </lineage>
</organism>
<gene>
    <name evidence="1" type="ORF">ADK38_11775</name>
</gene>
<dbReference type="RefSeq" id="WP_030874715.1">
    <property type="nucleotide sequence ID" value="NZ_JBEZAH010000027.1"/>
</dbReference>
<protein>
    <submittedName>
        <fullName evidence="1">Uncharacterized protein</fullName>
    </submittedName>
</protein>
<evidence type="ECO:0000313" key="1">
    <source>
        <dbReference type="EMBL" id="KOG89887.1"/>
    </source>
</evidence>
<name>A0ABR5J949_9ACTN</name>
<reference evidence="1 2" key="1">
    <citation type="submission" date="2015-07" db="EMBL/GenBank/DDBJ databases">
        <authorList>
            <person name="Ju K.-S."/>
            <person name="Doroghazi J.R."/>
            <person name="Metcalf W.W."/>
        </authorList>
    </citation>
    <scope>NUCLEOTIDE SEQUENCE [LARGE SCALE GENOMIC DNA]</scope>
    <source>
        <strain evidence="1 2">NRRL B-3589</strain>
    </source>
</reference>
<keyword evidence="2" id="KW-1185">Reference proteome</keyword>
<accession>A0ABR5J949</accession>
<sequence length="66" mass="7334">MTKMVQALTDRLVERLLPGGTAHAVKCHRAGTKCINSSCGGKKNYLQYRVNCDDGSYYYEFAHCGC</sequence>
<comment type="caution">
    <text evidence="1">The sequence shown here is derived from an EMBL/GenBank/DDBJ whole genome shotgun (WGS) entry which is preliminary data.</text>
</comment>
<proteinExistence type="predicted"/>